<evidence type="ECO:0000256" key="5">
    <source>
        <dbReference type="SAM" id="MobiDB-lite"/>
    </source>
</evidence>
<dbReference type="Pfam" id="PF01494">
    <property type="entry name" value="FAD_binding_3"/>
    <property type="match status" value="1"/>
</dbReference>
<dbReference type="Proteomes" id="UP001194580">
    <property type="component" value="Unassembled WGS sequence"/>
</dbReference>
<evidence type="ECO:0000256" key="2">
    <source>
        <dbReference type="ARBA" id="ARBA00022630"/>
    </source>
</evidence>
<dbReference type="GO" id="GO:0004497">
    <property type="term" value="F:monooxygenase activity"/>
    <property type="evidence" value="ECO:0007669"/>
    <property type="project" value="InterPro"/>
</dbReference>
<gene>
    <name evidence="7" type="ORF">BGZ95_006264</name>
</gene>
<reference evidence="7" key="1">
    <citation type="journal article" date="2020" name="Fungal Divers.">
        <title>Resolving the Mortierellaceae phylogeny through synthesis of multi-gene phylogenetics and phylogenomics.</title>
        <authorList>
            <person name="Vandepol N."/>
            <person name="Liber J."/>
            <person name="Desiro A."/>
            <person name="Na H."/>
            <person name="Kennedy M."/>
            <person name="Barry K."/>
            <person name="Grigoriev I.V."/>
            <person name="Miller A.N."/>
            <person name="O'Donnell K."/>
            <person name="Stajich J.E."/>
            <person name="Bonito G."/>
        </authorList>
    </citation>
    <scope>NUCLEOTIDE SEQUENCE</scope>
    <source>
        <strain evidence="7">NRRL 28262</strain>
    </source>
</reference>
<dbReference type="GO" id="GO:0071949">
    <property type="term" value="F:FAD binding"/>
    <property type="evidence" value="ECO:0007669"/>
    <property type="project" value="InterPro"/>
</dbReference>
<comment type="similarity">
    <text evidence="1">Belongs to the paxM FAD-dependent monooxygenase family.</text>
</comment>
<keyword evidence="4" id="KW-0560">Oxidoreductase</keyword>
<accession>A0AAD4D148</accession>
<sequence>TGYDSLVTTRSQLLTLLVSQIPSHKIHFSKRIVSFTANKDGVVIRCADDTTYNGDVLIGADGAFSKIRELLYKQVAKKGILPRQDAAAVASDVAAASAISTVMDDGTVAVTAEAEGEALKGGHIHLVGVTRVLDVEKFPILVEEDSRCETVVGNTLPHSWSYFTVPGNRICWTVNMEIDDNTLREQRARAASSLPPTSPPSPTPSSRSQLSTSSIDNSLFNTAVNLGWDSEESNTIAHSILVAEECRAFQLPMGGTLADLMDATPKDQMARAISEETLFETWHHGRTLLIGDACHRMFPNAAHQGATNAIQDAVILANLFHDLPSASSENLVELFKDFQADRYPHAKAQMMMNRKVDRMLSGQSWTESLMRKIYVRYMSKIFQHFCDTKTLADRPQATFLPLVEDRGHVHALPQKEHKVFGIDTHDKH</sequence>
<evidence type="ECO:0000313" key="8">
    <source>
        <dbReference type="Proteomes" id="UP001194580"/>
    </source>
</evidence>
<protein>
    <recommendedName>
        <fullName evidence="6">FAD-binding domain-containing protein</fullName>
    </recommendedName>
</protein>
<keyword evidence="8" id="KW-1185">Reference proteome</keyword>
<dbReference type="PANTHER" id="PTHR47356">
    <property type="entry name" value="FAD-DEPENDENT MONOOXYGENASE ASQG-RELATED"/>
    <property type="match status" value="1"/>
</dbReference>
<proteinExistence type="inferred from homology"/>
<feature type="domain" description="FAD-binding" evidence="6">
    <location>
        <begin position="267"/>
        <end position="348"/>
    </location>
</feature>
<evidence type="ECO:0000259" key="6">
    <source>
        <dbReference type="Pfam" id="PF01494"/>
    </source>
</evidence>
<evidence type="ECO:0000313" key="7">
    <source>
        <dbReference type="EMBL" id="KAG0253630.1"/>
    </source>
</evidence>
<organism evidence="7 8">
    <name type="scientific">Linnemannia exigua</name>
    <dbReference type="NCBI Taxonomy" id="604196"/>
    <lineage>
        <taxon>Eukaryota</taxon>
        <taxon>Fungi</taxon>
        <taxon>Fungi incertae sedis</taxon>
        <taxon>Mucoromycota</taxon>
        <taxon>Mortierellomycotina</taxon>
        <taxon>Mortierellomycetes</taxon>
        <taxon>Mortierellales</taxon>
        <taxon>Mortierellaceae</taxon>
        <taxon>Linnemannia</taxon>
    </lineage>
</organism>
<dbReference type="PANTHER" id="PTHR47356:SF2">
    <property type="entry name" value="FAD-BINDING DOMAIN-CONTAINING PROTEIN-RELATED"/>
    <property type="match status" value="1"/>
</dbReference>
<dbReference type="InterPro" id="IPR002938">
    <property type="entry name" value="FAD-bd"/>
</dbReference>
<dbReference type="SUPFAM" id="SSF51905">
    <property type="entry name" value="FAD/NAD(P)-binding domain"/>
    <property type="match status" value="1"/>
</dbReference>
<dbReference type="AlphaFoldDB" id="A0AAD4D148"/>
<dbReference type="InterPro" id="IPR050562">
    <property type="entry name" value="FAD_mOase_fung"/>
</dbReference>
<feature type="non-terminal residue" evidence="7">
    <location>
        <position position="428"/>
    </location>
</feature>
<evidence type="ECO:0000256" key="4">
    <source>
        <dbReference type="ARBA" id="ARBA00023002"/>
    </source>
</evidence>
<evidence type="ECO:0000256" key="1">
    <source>
        <dbReference type="ARBA" id="ARBA00007992"/>
    </source>
</evidence>
<dbReference type="EMBL" id="JAAAIL010002915">
    <property type="protein sequence ID" value="KAG0253630.1"/>
    <property type="molecule type" value="Genomic_DNA"/>
</dbReference>
<keyword evidence="3" id="KW-0274">FAD</keyword>
<feature type="region of interest" description="Disordered" evidence="5">
    <location>
        <begin position="187"/>
        <end position="212"/>
    </location>
</feature>
<keyword evidence="2" id="KW-0285">Flavoprotein</keyword>
<name>A0AAD4D148_9FUNG</name>
<comment type="caution">
    <text evidence="7">The sequence shown here is derived from an EMBL/GenBank/DDBJ whole genome shotgun (WGS) entry which is preliminary data.</text>
</comment>
<evidence type="ECO:0000256" key="3">
    <source>
        <dbReference type="ARBA" id="ARBA00022827"/>
    </source>
</evidence>
<dbReference type="Gene3D" id="3.50.50.60">
    <property type="entry name" value="FAD/NAD(P)-binding domain"/>
    <property type="match status" value="2"/>
</dbReference>
<dbReference type="InterPro" id="IPR036188">
    <property type="entry name" value="FAD/NAD-bd_sf"/>
</dbReference>